<keyword evidence="4" id="KW-0547">Nucleotide-binding</keyword>
<dbReference type="PANTHER" id="PTHR11017">
    <property type="entry name" value="LEUCINE-RICH REPEAT-CONTAINING PROTEIN"/>
    <property type="match status" value="1"/>
</dbReference>
<dbReference type="Pfam" id="PF20160">
    <property type="entry name" value="C-JID"/>
    <property type="match status" value="1"/>
</dbReference>
<dbReference type="InterPro" id="IPR044974">
    <property type="entry name" value="Disease_R_plants"/>
</dbReference>
<dbReference type="KEGG" id="crb:17880333"/>
<dbReference type="Pfam" id="PF01582">
    <property type="entry name" value="TIR"/>
    <property type="match status" value="1"/>
</dbReference>
<keyword evidence="2" id="KW-0433">Leucine-rich repeat</keyword>
<name>R0F128_9BRAS</name>
<evidence type="ECO:0000256" key="4">
    <source>
        <dbReference type="ARBA" id="ARBA00022741"/>
    </source>
</evidence>
<keyword evidence="8" id="KW-0520">NAD</keyword>
<dbReference type="FunFam" id="3.40.50.300:FF:001002">
    <property type="entry name" value="Disease resistance protein (TIR-NBS-LRR class)"/>
    <property type="match status" value="1"/>
</dbReference>
<dbReference type="InterPro" id="IPR035897">
    <property type="entry name" value="Toll_tir_struct_dom_sf"/>
</dbReference>
<evidence type="ECO:0000259" key="10">
    <source>
        <dbReference type="PROSITE" id="PS50104"/>
    </source>
</evidence>
<dbReference type="OrthoDB" id="28057at2759"/>
<dbReference type="GO" id="GO:0006952">
    <property type="term" value="P:defense response"/>
    <property type="evidence" value="ECO:0007669"/>
    <property type="project" value="UniProtKB-KW"/>
</dbReference>
<dbReference type="InterPro" id="IPR027417">
    <property type="entry name" value="P-loop_NTPase"/>
</dbReference>
<dbReference type="SUPFAM" id="SSF46785">
    <property type="entry name" value="Winged helix' DNA-binding domain"/>
    <property type="match status" value="1"/>
</dbReference>
<keyword evidence="6" id="KW-0611">Plant defense</keyword>
<dbReference type="GO" id="GO:0007165">
    <property type="term" value="P:signal transduction"/>
    <property type="evidence" value="ECO:0007669"/>
    <property type="project" value="InterPro"/>
</dbReference>
<organism evidence="12 13">
    <name type="scientific">Capsella rubella</name>
    <dbReference type="NCBI Taxonomy" id="81985"/>
    <lineage>
        <taxon>Eukaryota</taxon>
        <taxon>Viridiplantae</taxon>
        <taxon>Streptophyta</taxon>
        <taxon>Embryophyta</taxon>
        <taxon>Tracheophyta</taxon>
        <taxon>Spermatophyta</taxon>
        <taxon>Magnoliopsida</taxon>
        <taxon>eudicotyledons</taxon>
        <taxon>Gunneridae</taxon>
        <taxon>Pentapetalae</taxon>
        <taxon>rosids</taxon>
        <taxon>malvids</taxon>
        <taxon>Brassicales</taxon>
        <taxon>Brassicaceae</taxon>
        <taxon>Camelineae</taxon>
        <taxon>Capsella</taxon>
    </lineage>
</organism>
<dbReference type="FunFam" id="3.80.10.10:FF:000359">
    <property type="entry name" value="Disease resistance protein (TIR-NBS-LRR class) family"/>
    <property type="match status" value="1"/>
</dbReference>
<reference evidence="12" key="2">
    <citation type="journal article" date="2013" name="Nat. Genet.">
        <title>Genome sequencing of Capsella rubella.</title>
        <authorList>
            <person name="Schmutz J."/>
            <person name="Prochnik S."/>
            <person name="Nordborg M."/>
            <person name="Weigel D."/>
            <person name="Rokhsar D."/>
            <person name="Wright S."/>
        </authorList>
    </citation>
    <scope>NUCLEOTIDE SEQUENCE</scope>
</reference>
<dbReference type="FunFam" id="1.10.8.430:FF:000002">
    <property type="entry name" value="Disease resistance protein (TIR-NBS-LRR class)"/>
    <property type="match status" value="1"/>
</dbReference>
<comment type="catalytic activity">
    <reaction evidence="9">
        <text>NAD(+) + H2O = ADP-D-ribose + nicotinamide + H(+)</text>
        <dbReference type="Rhea" id="RHEA:16301"/>
        <dbReference type="ChEBI" id="CHEBI:15377"/>
        <dbReference type="ChEBI" id="CHEBI:15378"/>
        <dbReference type="ChEBI" id="CHEBI:17154"/>
        <dbReference type="ChEBI" id="CHEBI:57540"/>
        <dbReference type="ChEBI" id="CHEBI:57967"/>
        <dbReference type="EC" id="3.2.2.6"/>
    </reaction>
    <physiologicalReaction direction="left-to-right" evidence="9">
        <dbReference type="Rhea" id="RHEA:16302"/>
    </physiologicalReaction>
</comment>
<evidence type="ECO:0000313" key="12">
    <source>
        <dbReference type="EMBL" id="EOA15332.1"/>
    </source>
</evidence>
<dbReference type="InterPro" id="IPR036390">
    <property type="entry name" value="WH_DNA-bd_sf"/>
</dbReference>
<dbReference type="SUPFAM" id="SSF52540">
    <property type="entry name" value="P-loop containing nucleoside triphosphate hydrolases"/>
    <property type="match status" value="1"/>
</dbReference>
<dbReference type="SMART" id="SM00382">
    <property type="entry name" value="AAA"/>
    <property type="match status" value="1"/>
</dbReference>
<dbReference type="EMBL" id="KT163440">
    <property type="protein sequence ID" value="AKV91677.1"/>
    <property type="molecule type" value="mRNA"/>
</dbReference>
<dbReference type="Gene3D" id="3.40.50.10140">
    <property type="entry name" value="Toll/interleukin-1 receptor homology (TIR) domain"/>
    <property type="match status" value="1"/>
</dbReference>
<evidence type="ECO:0000256" key="5">
    <source>
        <dbReference type="ARBA" id="ARBA00022801"/>
    </source>
</evidence>
<dbReference type="InterPro" id="IPR002182">
    <property type="entry name" value="NB-ARC"/>
</dbReference>
<dbReference type="InterPro" id="IPR011713">
    <property type="entry name" value="Leu-rich_rpt_3"/>
</dbReference>
<protein>
    <recommendedName>
        <fullName evidence="1">ADP-ribosyl cyclase/cyclic ADP-ribose hydrolase</fullName>
        <ecNumber evidence="1">3.2.2.6</ecNumber>
    </recommendedName>
</protein>
<evidence type="ECO:0000256" key="1">
    <source>
        <dbReference type="ARBA" id="ARBA00011982"/>
    </source>
</evidence>
<keyword evidence="7" id="KW-0067">ATP-binding</keyword>
<dbReference type="EMBL" id="KB870811">
    <property type="protein sequence ID" value="EOA15332.1"/>
    <property type="molecule type" value="Genomic_DNA"/>
</dbReference>
<dbReference type="Proteomes" id="UP000029121">
    <property type="component" value="Unassembled WGS sequence"/>
</dbReference>
<evidence type="ECO:0000256" key="6">
    <source>
        <dbReference type="ARBA" id="ARBA00022821"/>
    </source>
</evidence>
<dbReference type="STRING" id="81985.R0F128"/>
<dbReference type="eggNOG" id="ENOG502QQJE">
    <property type="taxonomic scope" value="Eukaryota"/>
</dbReference>
<keyword evidence="13" id="KW-1185">Reference proteome</keyword>
<dbReference type="EC" id="3.2.2.6" evidence="1"/>
<evidence type="ECO:0000313" key="11">
    <source>
        <dbReference type="EMBL" id="AKV91677.1"/>
    </source>
</evidence>
<evidence type="ECO:0000256" key="7">
    <source>
        <dbReference type="ARBA" id="ARBA00022840"/>
    </source>
</evidence>
<evidence type="ECO:0000313" key="13">
    <source>
        <dbReference type="Proteomes" id="UP000029121"/>
    </source>
</evidence>
<dbReference type="Gene3D" id="3.80.10.10">
    <property type="entry name" value="Ribonuclease Inhibitor"/>
    <property type="match status" value="2"/>
</dbReference>
<dbReference type="PROSITE" id="PS50104">
    <property type="entry name" value="TIR"/>
    <property type="match status" value="1"/>
</dbReference>
<dbReference type="InterPro" id="IPR003593">
    <property type="entry name" value="AAA+_ATPase"/>
</dbReference>
<feature type="domain" description="TIR" evidence="10">
    <location>
        <begin position="8"/>
        <end position="174"/>
    </location>
</feature>
<dbReference type="Pfam" id="PF00931">
    <property type="entry name" value="NB-ARC"/>
    <property type="match status" value="1"/>
</dbReference>
<reference evidence="11" key="3">
    <citation type="submission" date="2015-06" db="EMBL/GenBank/DDBJ databases">
        <title>Divergent sorting of a balanced ancestral polymorphism underlies the establishment of gene-flow barriers in Capsella.</title>
        <authorList>
            <person name="Sicard A."/>
            <person name="Lenhard M."/>
        </authorList>
    </citation>
    <scope>NUCLEOTIDE SEQUENCE</scope>
    <source>
        <strain evidence="11">C.r1504</strain>
    </source>
</reference>
<sequence>MAYSSGSRRYDVFPSFSGEEVRKTFLSHLLKALELRSVKTFIDNGIERSRPIAPELLSAIRESSISIVVFSNKYASSTWCLDELVEIHNCYEDSNLDQMVIPVFYNVDPSDVRKQTGEFGKFFSQSCKGKTEDHIKRWKQALVDVANMAGEDLRNGPNEAHMVEKIANDVSNKLITPSKCSGELVGIEAHLEAMNLILSLESKGARMVGIWGPSGIGKSTIGRALFSQLSSRFPLRNFVTYKSTSGDVSSKKLSWEKEFLSEILGQKDIKVEHSGVVEQRLKDKKVLILLDDVDNLEFLKTLVGKTEWFGPESRIIVITQDRHLLKAHNIDLVYEVKLPSQGLALKMICQSAFGKDSPPDEFKELTFEVAKLAGNLPLGLSVLGSSLRGRSNKEWMEMLPELQNGLNGNIDKLLRVSYQRLDRKYQDLFLYVACLFSGEKVSYIKGMRSGSVNIGLRILADKSLIRITPSETVEMHNLVQKLGIEIDRADSMDNPGKRRFLTDFEDIREVLTDKTGTETVVGIHLDTYLLKESFPIDENSLEGMSNLQYLIVWSDIEVDLPESLVYLPRKLRLLQWDYCPLKSLPYTFKAECLVELNMYHSKLEKLWEGTLRLGSLKKMIMDGSPYLKEIPDLSYAINLEKLYLSECTSLVTLTSSIQNAIKLRKLDMRHCTRLEIFPTHLNLECLEYLNLSGCHNLRNIPVITMEKSIYFSPHGINIQVMDCFWNKNLLSGLDYLDCLMRCMPYKFRPENLAYLDVSDKTLEKLWGGVQPLGGLRKMNLSECENLTEIPDLSKATNLENLILNNCKSLVMLPSTIGNLQTLMDLEMKGCTGLEVLPTDVNLSSLEYLDLSGCSSLRTFPVISLNIKWLYVDNTSIEEVPCCIKYFSRLTFLTMHGCQRLRNVCPNIFRLRHLTPINFTDCGGVVGDATVMGTMKDHSTCRPIYEGYDEFLNRKLNLVERELIVRSYLKTTILLVGEVPMYFQHRAYGDSVTATLAQSSLSQEFLQFKACVVVDFLAEGTDRYPFLEVNVSFNGTQYWQSFFEDANYELLLKEDHLLFCSFKFQSTDRRPSKLAFNDVKFKFSSSKRIKECGVQLLNVFPSRDDSHRSSEKDYNQQSGEKCDVLVETKRSKKRMQMAFGTSAEYINLPGGQTVADTGLAALNPDVSLGEASLVSSFPCLEREALCVGSMITEQEDADIPILHNLFYHSVAIWRDFRASKS</sequence>
<evidence type="ECO:0000256" key="8">
    <source>
        <dbReference type="ARBA" id="ARBA00023027"/>
    </source>
</evidence>
<dbReference type="PANTHER" id="PTHR11017:SF274">
    <property type="entry name" value="ADP-RIBOSYL CYCLASE_CYCLIC ADP-RIBOSE HYDROLASE-RELATED"/>
    <property type="match status" value="1"/>
</dbReference>
<evidence type="ECO:0000256" key="9">
    <source>
        <dbReference type="ARBA" id="ARBA00047304"/>
    </source>
</evidence>
<dbReference type="SUPFAM" id="SSF52058">
    <property type="entry name" value="L domain-like"/>
    <property type="match status" value="1"/>
</dbReference>
<dbReference type="GO" id="GO:0005524">
    <property type="term" value="F:ATP binding"/>
    <property type="evidence" value="ECO:0007669"/>
    <property type="project" value="UniProtKB-KW"/>
</dbReference>
<dbReference type="Gene3D" id="1.10.8.430">
    <property type="entry name" value="Helical domain of apoptotic protease-activating factors"/>
    <property type="match status" value="1"/>
</dbReference>
<accession>R0F128</accession>
<keyword evidence="3" id="KW-0677">Repeat</keyword>
<gene>
    <name evidence="12" type="ORF">CARUB_v10004008mg</name>
</gene>
<dbReference type="SUPFAM" id="SSF52047">
    <property type="entry name" value="RNI-like"/>
    <property type="match status" value="1"/>
</dbReference>
<dbReference type="Gene3D" id="3.40.50.300">
    <property type="entry name" value="P-loop containing nucleotide triphosphate hydrolases"/>
    <property type="match status" value="1"/>
</dbReference>
<dbReference type="PRINTS" id="PR00364">
    <property type="entry name" value="DISEASERSIST"/>
</dbReference>
<dbReference type="GO" id="GO:0043531">
    <property type="term" value="F:ADP binding"/>
    <property type="evidence" value="ECO:0007669"/>
    <property type="project" value="InterPro"/>
</dbReference>
<dbReference type="InterPro" id="IPR045344">
    <property type="entry name" value="C-JID"/>
</dbReference>
<dbReference type="InterPro" id="IPR042197">
    <property type="entry name" value="Apaf_helical"/>
</dbReference>
<dbReference type="FunFam" id="3.40.50.10140:FF:000007">
    <property type="entry name" value="Disease resistance protein (TIR-NBS-LRR class)"/>
    <property type="match status" value="1"/>
</dbReference>
<dbReference type="InterPro" id="IPR000157">
    <property type="entry name" value="TIR_dom"/>
</dbReference>
<dbReference type="AlphaFoldDB" id="R0F128"/>
<dbReference type="InterPro" id="IPR032675">
    <property type="entry name" value="LRR_dom_sf"/>
</dbReference>
<evidence type="ECO:0000256" key="2">
    <source>
        <dbReference type="ARBA" id="ARBA00022614"/>
    </source>
</evidence>
<dbReference type="Pfam" id="PF07725">
    <property type="entry name" value="LRR_3"/>
    <property type="match status" value="1"/>
</dbReference>
<reference evidence="13" key="1">
    <citation type="journal article" date="2013" name="Nat. Genet.">
        <title>The Capsella rubella genome and the genomic consequences of rapid mating system evolution.</title>
        <authorList>
            <person name="Slotte T."/>
            <person name="Hazzouri K.M."/>
            <person name="Agren J.A."/>
            <person name="Koenig D."/>
            <person name="Maumus F."/>
            <person name="Guo Y.L."/>
            <person name="Steige K."/>
            <person name="Platts A.E."/>
            <person name="Escobar J.S."/>
            <person name="Newman L.K."/>
            <person name="Wang W."/>
            <person name="Mandakova T."/>
            <person name="Vello E."/>
            <person name="Smith L.M."/>
            <person name="Henz S.R."/>
            <person name="Steffen J."/>
            <person name="Takuno S."/>
            <person name="Brandvain Y."/>
            <person name="Coop G."/>
            <person name="Andolfatto P."/>
            <person name="Hu T.T."/>
            <person name="Blanchette M."/>
            <person name="Clark R.M."/>
            <person name="Quesneville H."/>
            <person name="Nordborg M."/>
            <person name="Gaut B.S."/>
            <person name="Lysak M.A."/>
            <person name="Jenkins J."/>
            <person name="Grimwood J."/>
            <person name="Chapman J."/>
            <person name="Prochnik S."/>
            <person name="Shu S."/>
            <person name="Rokhsar D."/>
            <person name="Schmutz J."/>
            <person name="Weigel D."/>
            <person name="Wright S.I."/>
        </authorList>
    </citation>
    <scope>NUCLEOTIDE SEQUENCE [LARGE SCALE GENOMIC DNA]</scope>
    <source>
        <strain evidence="13">cv. Monte Gargano</strain>
    </source>
</reference>
<dbReference type="SMART" id="SM00255">
    <property type="entry name" value="TIR"/>
    <property type="match status" value="1"/>
</dbReference>
<evidence type="ECO:0000256" key="3">
    <source>
        <dbReference type="ARBA" id="ARBA00022737"/>
    </source>
</evidence>
<dbReference type="GO" id="GO:0061809">
    <property type="term" value="F:NAD+ nucleosidase activity, cyclic ADP-ribose generating"/>
    <property type="evidence" value="ECO:0007669"/>
    <property type="project" value="UniProtKB-EC"/>
</dbReference>
<keyword evidence="5" id="KW-0378">Hydrolase</keyword>
<dbReference type="InterPro" id="IPR058192">
    <property type="entry name" value="WHD_ROQ1-like"/>
</dbReference>
<proteinExistence type="evidence at transcript level"/>
<dbReference type="SUPFAM" id="SSF52200">
    <property type="entry name" value="Toll/Interleukin receptor TIR domain"/>
    <property type="match status" value="1"/>
</dbReference>
<dbReference type="Pfam" id="PF23282">
    <property type="entry name" value="WHD_ROQ1"/>
    <property type="match status" value="1"/>
</dbReference>